<dbReference type="EMBL" id="BDGU01000700">
    <property type="protein sequence ID" value="GAW08707.1"/>
    <property type="molecule type" value="Genomic_DNA"/>
</dbReference>
<dbReference type="InterPro" id="IPR004331">
    <property type="entry name" value="SPX_dom"/>
</dbReference>
<keyword evidence="11" id="KW-1185">Reference proteome</keyword>
<dbReference type="GO" id="GO:0000822">
    <property type="term" value="F:inositol hexakisphosphate binding"/>
    <property type="evidence" value="ECO:0007669"/>
    <property type="project" value="TreeGrafter"/>
</dbReference>
<dbReference type="GO" id="GO:0005886">
    <property type="term" value="C:plasma membrane"/>
    <property type="evidence" value="ECO:0007669"/>
    <property type="project" value="TreeGrafter"/>
</dbReference>
<feature type="transmembrane region" description="Helical" evidence="7">
    <location>
        <begin position="350"/>
        <end position="369"/>
    </location>
</feature>
<comment type="subcellular location">
    <subcellularLocation>
        <location evidence="1">Membrane</location>
        <topology evidence="1">Multi-pass membrane protein</topology>
    </subcellularLocation>
</comment>
<dbReference type="PANTHER" id="PTHR10783:SF103">
    <property type="entry name" value="SOLUTE CARRIER FAMILY 53 MEMBER 1"/>
    <property type="match status" value="1"/>
</dbReference>
<evidence type="ECO:0000256" key="4">
    <source>
        <dbReference type="ARBA" id="ARBA00022989"/>
    </source>
</evidence>
<accession>A0A1Q3ENB8</accession>
<feature type="transmembrane region" description="Helical" evidence="7">
    <location>
        <begin position="381"/>
        <end position="402"/>
    </location>
</feature>
<dbReference type="AlphaFoldDB" id="A0A1Q3ENB8"/>
<feature type="domain" description="SPX" evidence="9">
    <location>
        <begin position="1"/>
        <end position="212"/>
    </location>
</feature>
<feature type="transmembrane region" description="Helical" evidence="7">
    <location>
        <begin position="301"/>
        <end position="325"/>
    </location>
</feature>
<feature type="compositionally biased region" description="Polar residues" evidence="6">
    <location>
        <begin position="7"/>
        <end position="18"/>
    </location>
</feature>
<evidence type="ECO:0000313" key="11">
    <source>
        <dbReference type="Proteomes" id="UP000188533"/>
    </source>
</evidence>
<keyword evidence="5 7" id="KW-0472">Membrane</keyword>
<keyword evidence="10" id="KW-0675">Receptor</keyword>
<dbReference type="GO" id="GO:0005794">
    <property type="term" value="C:Golgi apparatus"/>
    <property type="evidence" value="ECO:0007669"/>
    <property type="project" value="TreeGrafter"/>
</dbReference>
<dbReference type="GO" id="GO:0006817">
    <property type="term" value="P:phosphate ion transport"/>
    <property type="evidence" value="ECO:0007669"/>
    <property type="project" value="TreeGrafter"/>
</dbReference>
<dbReference type="CDD" id="cd14475">
    <property type="entry name" value="SPX_SYG1_like"/>
    <property type="match status" value="1"/>
</dbReference>
<evidence type="ECO:0000256" key="2">
    <source>
        <dbReference type="ARBA" id="ARBA00009665"/>
    </source>
</evidence>
<sequence length="663" mass="77132">MKFAKYLQQTQLSRTMSGTKKPKSQKSKGLLARANTTLRSPPHPFSGSIPLHDLLPLLSPQETSFIDALDKELEKIEDFYDARKKEMETRSKLLEAQLIELNVHQQRFNEAQAGSSRWNIMLHSKKTHEIEGNLPNIDSGHLPSSKRNSLHHHLDPEEYQTAKKKLNKAVFEHYRGLEMLQNYRILNITGFRKALKKFEKVTRIPVQHAYMAERVETSAFASDKTLRGMMDEMEALYASHFAHGDQKRAKTRLRAGGVNKTHHYSTFRSGMLLGVGVPALVSGIVSSFQTETRDSIPGWDGLLFVYGILSIPVVFSLLVGINLLVWSHSRINYIFIFELDPRTRLDHREYFELPSLMFATLCYAFWLSFTRVGSPSISPDIWPLVWLGFTAAVMFDPFNIFFKGSRYWLIKSIVKLLTSGTRRVEFADFWMGDQFCSLVVTLSDLYLFACAYAVGFEKWRKCGSTAKTWPAVFILAMLPFLIRVVQSIKRYVDSRLNTHLINGGKYLCGIIYYLSYYIWRHQGSLRNTSFAFWCLFGTLYSVYASAWDFWMDWSLFQPHVKYPFLRAELLYTDHIPLYYFAIISNILIRFIWVIYIPSSSASNMYLRFFIAGFLEMLRRWQWNFIRLENEHLGNMDQYRVTREVPLPYSFDDNHHHIGDSDDD</sequence>
<proteinExistence type="inferred from homology"/>
<reference evidence="10 11" key="2">
    <citation type="submission" date="2017-02" db="EMBL/GenBank/DDBJ databases">
        <title>A genome survey and senescence transcriptome analysis in Lentinula edodes.</title>
        <authorList>
            <person name="Sakamoto Y."/>
            <person name="Nakade K."/>
            <person name="Sato S."/>
            <person name="Yoshida Y."/>
            <person name="Miyazaki K."/>
            <person name="Natsume S."/>
            <person name="Konno N."/>
        </authorList>
    </citation>
    <scope>NUCLEOTIDE SEQUENCE [LARGE SCALE GENOMIC DNA]</scope>
    <source>
        <strain evidence="10 11">NBRC 111202</strain>
    </source>
</reference>
<dbReference type="InterPro" id="IPR004342">
    <property type="entry name" value="EXS_C"/>
</dbReference>
<feature type="transmembrane region" description="Helical" evidence="7">
    <location>
        <begin position="468"/>
        <end position="488"/>
    </location>
</feature>
<evidence type="ECO:0000256" key="7">
    <source>
        <dbReference type="SAM" id="Phobius"/>
    </source>
</evidence>
<feature type="transmembrane region" description="Helical" evidence="7">
    <location>
        <begin position="530"/>
        <end position="556"/>
    </location>
</feature>
<organism evidence="10 11">
    <name type="scientific">Lentinula edodes</name>
    <name type="common">Shiitake mushroom</name>
    <name type="synonym">Lentinus edodes</name>
    <dbReference type="NCBI Taxonomy" id="5353"/>
    <lineage>
        <taxon>Eukaryota</taxon>
        <taxon>Fungi</taxon>
        <taxon>Dikarya</taxon>
        <taxon>Basidiomycota</taxon>
        <taxon>Agaricomycotina</taxon>
        <taxon>Agaricomycetes</taxon>
        <taxon>Agaricomycetidae</taxon>
        <taxon>Agaricales</taxon>
        <taxon>Marasmiineae</taxon>
        <taxon>Omphalotaceae</taxon>
        <taxon>Lentinula</taxon>
    </lineage>
</organism>
<keyword evidence="4 7" id="KW-1133">Transmembrane helix</keyword>
<evidence type="ECO:0000256" key="5">
    <source>
        <dbReference type="ARBA" id="ARBA00023136"/>
    </source>
</evidence>
<feature type="transmembrane region" description="Helical" evidence="7">
    <location>
        <begin position="500"/>
        <end position="518"/>
    </location>
</feature>
<gene>
    <name evidence="10" type="ORF">LENED_010785</name>
</gene>
<dbReference type="PROSITE" id="PS51382">
    <property type="entry name" value="SPX"/>
    <property type="match status" value="1"/>
</dbReference>
<dbReference type="Pfam" id="PF03105">
    <property type="entry name" value="SPX"/>
    <property type="match status" value="2"/>
</dbReference>
<dbReference type="STRING" id="5353.A0A1Q3ENB8"/>
<evidence type="ECO:0000259" key="9">
    <source>
        <dbReference type="PROSITE" id="PS51382"/>
    </source>
</evidence>
<evidence type="ECO:0000256" key="6">
    <source>
        <dbReference type="SAM" id="MobiDB-lite"/>
    </source>
</evidence>
<dbReference type="PROSITE" id="PS51380">
    <property type="entry name" value="EXS"/>
    <property type="match status" value="1"/>
</dbReference>
<protein>
    <submittedName>
        <fullName evidence="10">Xenotropic and polytropic retrovirus receptor-like protein</fullName>
    </submittedName>
</protein>
<feature type="transmembrane region" description="Helical" evidence="7">
    <location>
        <begin position="577"/>
        <end position="595"/>
    </location>
</feature>
<comment type="similarity">
    <text evidence="2">Belongs to the SYG1 (TC 2.A.94) family.</text>
</comment>
<comment type="caution">
    <text evidence="10">The sequence shown here is derived from an EMBL/GenBank/DDBJ whole genome shotgun (WGS) entry which is preliminary data.</text>
</comment>
<evidence type="ECO:0000256" key="3">
    <source>
        <dbReference type="ARBA" id="ARBA00022692"/>
    </source>
</evidence>
<reference evidence="10 11" key="1">
    <citation type="submission" date="2016-08" db="EMBL/GenBank/DDBJ databases">
        <authorList>
            <consortium name="Lentinula edodes genome sequencing consortium"/>
            <person name="Sakamoto Y."/>
            <person name="Nakade K."/>
            <person name="Sato S."/>
            <person name="Yoshida Y."/>
            <person name="Miyazaki K."/>
            <person name="Natsume S."/>
            <person name="Konno N."/>
        </authorList>
    </citation>
    <scope>NUCLEOTIDE SEQUENCE [LARGE SCALE GENOMIC DNA]</scope>
    <source>
        <strain evidence="10 11">NBRC 111202</strain>
    </source>
</reference>
<dbReference type="Proteomes" id="UP000188533">
    <property type="component" value="Unassembled WGS sequence"/>
</dbReference>
<evidence type="ECO:0000259" key="8">
    <source>
        <dbReference type="PROSITE" id="PS51380"/>
    </source>
</evidence>
<dbReference type="GO" id="GO:0016036">
    <property type="term" value="P:cellular response to phosphate starvation"/>
    <property type="evidence" value="ECO:0007669"/>
    <property type="project" value="TreeGrafter"/>
</dbReference>
<evidence type="ECO:0000256" key="1">
    <source>
        <dbReference type="ARBA" id="ARBA00004141"/>
    </source>
</evidence>
<dbReference type="PANTHER" id="PTHR10783">
    <property type="entry name" value="XENOTROPIC AND POLYTROPIC RETROVIRUS RECEPTOR 1-RELATED"/>
    <property type="match status" value="1"/>
</dbReference>
<keyword evidence="3 7" id="KW-0812">Transmembrane</keyword>
<evidence type="ECO:0000313" key="10">
    <source>
        <dbReference type="EMBL" id="GAW08707.1"/>
    </source>
</evidence>
<feature type="transmembrane region" description="Helical" evidence="7">
    <location>
        <begin position="270"/>
        <end position="289"/>
    </location>
</feature>
<feature type="region of interest" description="Disordered" evidence="6">
    <location>
        <begin position="1"/>
        <end position="30"/>
    </location>
</feature>
<name>A0A1Q3ENB8_LENED</name>
<feature type="domain" description="EXS" evidence="8">
    <location>
        <begin position="463"/>
        <end position="658"/>
    </location>
</feature>
<dbReference type="Pfam" id="PF03124">
    <property type="entry name" value="EXS"/>
    <property type="match status" value="1"/>
</dbReference>